<dbReference type="Proteomes" id="UP000503320">
    <property type="component" value="Chromosome"/>
</dbReference>
<organism evidence="1 2">
    <name type="scientific">Allofrancisella frigidaquae</name>
    <dbReference type="NCBI Taxonomy" id="1085644"/>
    <lineage>
        <taxon>Bacteria</taxon>
        <taxon>Pseudomonadati</taxon>
        <taxon>Pseudomonadota</taxon>
        <taxon>Gammaproteobacteria</taxon>
        <taxon>Thiotrichales</taxon>
        <taxon>Francisellaceae</taxon>
        <taxon>Allofrancisella</taxon>
    </lineage>
</organism>
<dbReference type="RefSeq" id="WP_172106722.1">
    <property type="nucleotide sequence ID" value="NZ_CP038017.1"/>
</dbReference>
<dbReference type="KEGG" id="afri:E3E15_04300"/>
<evidence type="ECO:0000313" key="1">
    <source>
        <dbReference type="EMBL" id="QIV94622.1"/>
    </source>
</evidence>
<dbReference type="AlphaFoldDB" id="A0A6M3HWI0"/>
<evidence type="ECO:0000313" key="2">
    <source>
        <dbReference type="Proteomes" id="UP000503320"/>
    </source>
</evidence>
<dbReference type="EMBL" id="CP038017">
    <property type="protein sequence ID" value="QIV94622.1"/>
    <property type="molecule type" value="Genomic_DNA"/>
</dbReference>
<accession>A0A6M3HWI0</accession>
<reference evidence="1 2" key="1">
    <citation type="submission" date="2019-03" db="EMBL/GenBank/DDBJ databases">
        <title>Complete Genome Sequence of Allofrancisella frigidaquae Strain SYSU 10HL1970 Isolated from Water-Cooling Systems in China.</title>
        <authorList>
            <person name="Ohrman C."/>
            <person name="Uneklint I."/>
            <person name="Sjodin A."/>
        </authorList>
    </citation>
    <scope>NUCLEOTIDE SEQUENCE [LARGE SCALE GENOMIC DNA]</scope>
    <source>
        <strain evidence="1 2">SYSU 10HL1970</strain>
    </source>
</reference>
<protein>
    <submittedName>
        <fullName evidence="1">Uncharacterized protein</fullName>
    </submittedName>
</protein>
<proteinExistence type="predicted"/>
<gene>
    <name evidence="1" type="ORF">E3E15_04300</name>
</gene>
<name>A0A6M3HWI0_9GAMM</name>
<sequence>MSDYNQLKLISLNILKKINNNLGSTNIKNTFYSPHLDKYIVNEGIISKKRNYTIDALTYENINEIKTEKLSLMRNIIRNYMNEQNFQGMNIEHKRFFLRNKIRFLSEKYGLGNCEELATQAFFMWCINYSEIYNDVCLAFFKVSENYYNTSFKPEEIDHIFVIVGHNEYGDNSIIIDPWLNQIFTLKEFKTKMKYNIFNVPSMDIEIRKKFSIKDFVI</sequence>
<keyword evidence="2" id="KW-1185">Reference proteome</keyword>